<reference evidence="9 10" key="1">
    <citation type="submission" date="2024-01" db="EMBL/GenBank/DDBJ databases">
        <title>Pedobacter sp. nov., isolated from fresh soil.</title>
        <authorList>
            <person name="Le N.T.T."/>
        </authorList>
    </citation>
    <scope>NUCLEOTIDE SEQUENCE [LARGE SCALE GENOMIC DNA]</scope>
    <source>
        <strain evidence="9 10">KR3-3</strain>
    </source>
</reference>
<dbReference type="InterPro" id="IPR008969">
    <property type="entry name" value="CarboxyPept-like_regulatory"/>
</dbReference>
<dbReference type="InterPro" id="IPR039426">
    <property type="entry name" value="TonB-dep_rcpt-like"/>
</dbReference>
<evidence type="ECO:0000256" key="7">
    <source>
        <dbReference type="PROSITE-ProRule" id="PRU01360"/>
    </source>
</evidence>
<dbReference type="InterPro" id="IPR023996">
    <property type="entry name" value="TonB-dep_OMP_SusC/RagA"/>
</dbReference>
<comment type="similarity">
    <text evidence="7">Belongs to the TonB-dependent receptor family.</text>
</comment>
<evidence type="ECO:0000256" key="3">
    <source>
        <dbReference type="ARBA" id="ARBA00022452"/>
    </source>
</evidence>
<comment type="caution">
    <text evidence="9">The sequence shown here is derived from an EMBL/GenBank/DDBJ whole genome shotgun (WGS) entry which is preliminary data.</text>
</comment>
<dbReference type="SUPFAM" id="SSF56935">
    <property type="entry name" value="Porins"/>
    <property type="match status" value="1"/>
</dbReference>
<evidence type="ECO:0000256" key="1">
    <source>
        <dbReference type="ARBA" id="ARBA00004571"/>
    </source>
</evidence>
<keyword evidence="10" id="KW-1185">Reference proteome</keyword>
<evidence type="ECO:0000259" key="8">
    <source>
        <dbReference type="Pfam" id="PF07715"/>
    </source>
</evidence>
<evidence type="ECO:0000256" key="6">
    <source>
        <dbReference type="ARBA" id="ARBA00023237"/>
    </source>
</evidence>
<dbReference type="Gene3D" id="2.60.40.1120">
    <property type="entry name" value="Carboxypeptidase-like, regulatory domain"/>
    <property type="match status" value="1"/>
</dbReference>
<dbReference type="InterPro" id="IPR037066">
    <property type="entry name" value="Plug_dom_sf"/>
</dbReference>
<dbReference type="EMBL" id="JAZDQT010000001">
    <property type="protein sequence ID" value="MEE1943807.1"/>
    <property type="molecule type" value="Genomic_DNA"/>
</dbReference>
<gene>
    <name evidence="9" type="ORF">VRU48_01730</name>
</gene>
<dbReference type="NCBIfam" id="TIGR04057">
    <property type="entry name" value="SusC_RagA_signa"/>
    <property type="match status" value="1"/>
</dbReference>
<feature type="domain" description="TonB-dependent receptor plug" evidence="8">
    <location>
        <begin position="113"/>
        <end position="218"/>
    </location>
</feature>
<sequence>MKYILLALLWAIALTGSAQLKGRVIAANGEPLIGVSIQQDNGKLSLHTDASGRFTINLPAGRYHFNFSYVGYQKLQIELQIPSAEEITIKLQPENQQLQEVVIHTGYEQLKPKHSTGSVTVVEQNLLNRRIGPTILERLENVVPGLIFTQVGNAPNKLNISIRGQSTLSANTDPLVVLDNFPYDGDLNAINPNDVESITVLKDAAASAIWGARAGNGVIVISTKKGQYNKPMQLSFNSNFGLTQRPDLFYANKINSSTYIDIQRQLFQAGYYKNDELNDLNNVSHTALPAAVELFIAQRDGKISNTELEQQLNLLRANDVRNDMRKYLYQQAVSQQYYLSLNGGGTQQRYAFSLGYDQRSESLKGNAQNRLTLKANQSWSFLKERLQLNTDILLVQSVRQNNGNAYAYKQPYAMLADENGTPIPVPTQRQGFLNASLNKGLLDWENRPIDEIKLRDNSSHLRDYRLNMGLNYKPINWLSAEVLYQYGLSTTKSKDDAPLESYYTRNLINTFTKVNTDGSLTRPIPLGGIMDQGFSQAESHSLRGQVNVKQQWQNHRLSALAGYELKALQSESNQYRLYGYDDVHATSAIVDYVSVFPSYNVPANSLNIENRDSQDGLTDRFVSYYANANYSYKNRYFLTGSARSDRSNLFGVKTNQKGVPLYSLGASWIVSDESFYAFKPISYLKLRMSYGYNGNIDKSLSAYTTARYFPASAFASNNLTKQSYAQVVNPPNPSLRWEKVKIVNLGLDFKLFNNRAGGNVDVYDKKGLDLISNVSFPPSSGISNFKGNYAQTKSRGLDLDLNIQILKGQLGWQTRFNYSLISEKVTKYSAVTSAASYLPYGTPMLNKPLYAVYSYEWAGLDPSTGDPLGYLNGAPSKDYLSILNSYTPEKLLYSGSARPTQFGAFSNTLSYAGFELSATISYKLGYYVRTNSIIYGRDLGLSSSHGDYMLRWQQPGDENLTHVPAVPAVANDRRDSFYTGASILVAKGDHIRLEDINLSYELPARLLKRTPFKNLRLYSYARNLGLLYKANKSSEDPYFLNSGPPPFNLFFGLNANL</sequence>
<organism evidence="9 10">
    <name type="scientific">Pedobacter albus</name>
    <dbReference type="NCBI Taxonomy" id="3113905"/>
    <lineage>
        <taxon>Bacteria</taxon>
        <taxon>Pseudomonadati</taxon>
        <taxon>Bacteroidota</taxon>
        <taxon>Sphingobacteriia</taxon>
        <taxon>Sphingobacteriales</taxon>
        <taxon>Sphingobacteriaceae</taxon>
        <taxon>Pedobacter</taxon>
    </lineage>
</organism>
<dbReference type="InterPro" id="IPR036942">
    <property type="entry name" value="Beta-barrel_TonB_sf"/>
</dbReference>
<dbReference type="Gene3D" id="2.40.170.20">
    <property type="entry name" value="TonB-dependent receptor, beta-barrel domain"/>
    <property type="match status" value="1"/>
</dbReference>
<evidence type="ECO:0000256" key="5">
    <source>
        <dbReference type="ARBA" id="ARBA00023136"/>
    </source>
</evidence>
<dbReference type="SUPFAM" id="SSF49464">
    <property type="entry name" value="Carboxypeptidase regulatory domain-like"/>
    <property type="match status" value="1"/>
</dbReference>
<dbReference type="Pfam" id="PF07715">
    <property type="entry name" value="Plug"/>
    <property type="match status" value="1"/>
</dbReference>
<dbReference type="RefSeq" id="WP_330106207.1">
    <property type="nucleotide sequence ID" value="NZ_JAZDQT010000001.1"/>
</dbReference>
<protein>
    <submittedName>
        <fullName evidence="9">SusC/RagA family TonB-linked outer membrane protein</fullName>
    </submittedName>
</protein>
<dbReference type="InterPro" id="IPR012910">
    <property type="entry name" value="Plug_dom"/>
</dbReference>
<keyword evidence="6 7" id="KW-0998">Cell outer membrane</keyword>
<evidence type="ECO:0000256" key="4">
    <source>
        <dbReference type="ARBA" id="ARBA00022692"/>
    </source>
</evidence>
<dbReference type="PROSITE" id="PS52016">
    <property type="entry name" value="TONB_DEPENDENT_REC_3"/>
    <property type="match status" value="1"/>
</dbReference>
<keyword evidence="4 7" id="KW-0812">Transmembrane</keyword>
<evidence type="ECO:0000313" key="10">
    <source>
        <dbReference type="Proteomes" id="UP001336835"/>
    </source>
</evidence>
<evidence type="ECO:0000256" key="2">
    <source>
        <dbReference type="ARBA" id="ARBA00022448"/>
    </source>
</evidence>
<accession>A0ABU7I319</accession>
<dbReference type="NCBIfam" id="TIGR04056">
    <property type="entry name" value="OMP_RagA_SusC"/>
    <property type="match status" value="1"/>
</dbReference>
<keyword evidence="2 7" id="KW-0813">Transport</keyword>
<proteinExistence type="inferred from homology"/>
<dbReference type="Gene3D" id="2.170.130.10">
    <property type="entry name" value="TonB-dependent receptor, plug domain"/>
    <property type="match status" value="1"/>
</dbReference>
<evidence type="ECO:0000313" key="9">
    <source>
        <dbReference type="EMBL" id="MEE1943807.1"/>
    </source>
</evidence>
<dbReference type="Pfam" id="PF13715">
    <property type="entry name" value="CarbopepD_reg_2"/>
    <property type="match status" value="1"/>
</dbReference>
<dbReference type="Proteomes" id="UP001336835">
    <property type="component" value="Unassembled WGS sequence"/>
</dbReference>
<dbReference type="InterPro" id="IPR023997">
    <property type="entry name" value="TonB-dep_OMP_SusC/RagA_CS"/>
</dbReference>
<comment type="subcellular location">
    <subcellularLocation>
        <location evidence="1 7">Cell outer membrane</location>
        <topology evidence="1 7">Multi-pass membrane protein</topology>
    </subcellularLocation>
</comment>
<keyword evidence="5 7" id="KW-0472">Membrane</keyword>
<name>A0ABU7I319_9SPHI</name>
<keyword evidence="3 7" id="KW-1134">Transmembrane beta strand</keyword>